<accession>A0A9P8ICG9</accession>
<evidence type="ECO:0000259" key="3">
    <source>
        <dbReference type="SMART" id="SM01017"/>
    </source>
</evidence>
<dbReference type="OrthoDB" id="7785529at2759"/>
<dbReference type="EMBL" id="JAGHQL010000072">
    <property type="protein sequence ID" value="KAH0541667.1"/>
    <property type="molecule type" value="Genomic_DNA"/>
</dbReference>
<evidence type="ECO:0000313" key="5">
    <source>
        <dbReference type="Proteomes" id="UP000698800"/>
    </source>
</evidence>
<gene>
    <name evidence="4" type="ORF">FGG08_003898</name>
</gene>
<name>A0A9P8ICG9_9PEZI</name>
<dbReference type="GO" id="GO:0005886">
    <property type="term" value="C:plasma membrane"/>
    <property type="evidence" value="ECO:0007669"/>
    <property type="project" value="TreeGrafter"/>
</dbReference>
<feature type="compositionally biased region" description="Low complexity" evidence="2">
    <location>
        <begin position="217"/>
        <end position="233"/>
    </location>
</feature>
<dbReference type="PANTHER" id="PTHR11188">
    <property type="entry name" value="ARRESTIN DOMAIN CONTAINING PROTEIN"/>
    <property type="match status" value="1"/>
</dbReference>
<feature type="compositionally biased region" description="Basic and acidic residues" evidence="2">
    <location>
        <begin position="175"/>
        <end position="186"/>
    </location>
</feature>
<dbReference type="Proteomes" id="UP000698800">
    <property type="component" value="Unassembled WGS sequence"/>
</dbReference>
<dbReference type="GO" id="GO:0070086">
    <property type="term" value="P:ubiquitin-dependent endocytosis"/>
    <property type="evidence" value="ECO:0007669"/>
    <property type="project" value="TreeGrafter"/>
</dbReference>
<evidence type="ECO:0000256" key="2">
    <source>
        <dbReference type="SAM" id="MobiDB-lite"/>
    </source>
</evidence>
<dbReference type="GO" id="GO:0031625">
    <property type="term" value="F:ubiquitin protein ligase binding"/>
    <property type="evidence" value="ECO:0007669"/>
    <property type="project" value="TreeGrafter"/>
</dbReference>
<dbReference type="GO" id="GO:0005829">
    <property type="term" value="C:cytosol"/>
    <property type="evidence" value="ECO:0007669"/>
    <property type="project" value="TreeGrafter"/>
</dbReference>
<feature type="compositionally biased region" description="Low complexity" evidence="2">
    <location>
        <begin position="702"/>
        <end position="716"/>
    </location>
</feature>
<sequence length="738" mass="80346">MAQAANRSFFSRLTSPFSTRTRTLSEFYIKLEEPHRQYSPGDLVKGSVHLAAHKLIRITHLVVCLHGFIRVSKNGSAAAEGVGDSLGAGRIKRSGESLGNGYLQLFEDEVVLCGEGKLDLGMYNFEFILEFPRGGLPSSIDVREHISSICPPSSRVVTLEPISRRPRGKGPNIRDPSHREKRKVAQDDSTPPAEVSESPSLRNSGDQQIPPRSPAPSEVSGESAVSSSTGSLSFRLAPTPSIAKTSRRSNPQSSILSLADKTITATVELLRGGCLRGDTVPVRVSINHTKYIKSLHGIIITLYRQGRIDSHPLTPLPPNKSKEADRAKHEDYYPKTRTGLGALSLSSAGSSSVYRKDLAQTFAPLIIDPRTLSTVVMASVRVPEDAFPTIASVPGGMVAFRYYVEVVVDLGGKLAGQDRVLPRIGLVNMPNVEEGSTNMLAAWGGGVVETDRIRREKSVVDVQFEIVVGTKDSSRARGKRVEVQENPELEATQNPTLPYTTGCLQQQQQYDTNGYECQASDHAAGQDEPHEQHCSYLGSQMPIDVPPPEVAEPEGINEKTRLQNFEASLLPSAPPESEEGSPSAPTIQGPSAPIIPLPVEYGVSELHSGQYHVESMWALPPHHIHMSYLRQSAPLVEAGEPSSYRNHHFNETPQPGQPPPQTNGHPPTDDKHDLELRRLQAEASAPEDFGGDDSETSQNLRTAAPPDTAGPTAPIITEEDEYGFRGSTMPENLPRYER</sequence>
<proteinExistence type="inferred from homology"/>
<feature type="region of interest" description="Disordered" evidence="2">
    <location>
        <begin position="475"/>
        <end position="500"/>
    </location>
</feature>
<evidence type="ECO:0000256" key="1">
    <source>
        <dbReference type="ARBA" id="ARBA00037950"/>
    </source>
</evidence>
<dbReference type="InterPro" id="IPR011022">
    <property type="entry name" value="Arrestin_C-like"/>
</dbReference>
<feature type="domain" description="Arrestin C-terminal-like" evidence="3">
    <location>
        <begin position="259"/>
        <end position="431"/>
    </location>
</feature>
<reference evidence="4" key="1">
    <citation type="submission" date="2021-03" db="EMBL/GenBank/DDBJ databases">
        <title>Comparative genomics and phylogenomic investigation of the class Geoglossomycetes provide insights into ecological specialization and systematics.</title>
        <authorList>
            <person name="Melie T."/>
            <person name="Pirro S."/>
            <person name="Miller A.N."/>
            <person name="Quandt A."/>
        </authorList>
    </citation>
    <scope>NUCLEOTIDE SEQUENCE</scope>
    <source>
        <strain evidence="4">GBOQ0MN5Z8</strain>
    </source>
</reference>
<feature type="compositionally biased region" description="Basic and acidic residues" evidence="2">
    <location>
        <begin position="667"/>
        <end position="680"/>
    </location>
</feature>
<dbReference type="InterPro" id="IPR050357">
    <property type="entry name" value="Arrestin_domain-protein"/>
</dbReference>
<feature type="region of interest" description="Disordered" evidence="2">
    <location>
        <begin position="157"/>
        <end position="253"/>
    </location>
</feature>
<protein>
    <recommendedName>
        <fullName evidence="3">Arrestin C-terminal-like domain-containing protein</fullName>
    </recommendedName>
</protein>
<feature type="compositionally biased region" description="Basic and acidic residues" evidence="2">
    <location>
        <begin position="524"/>
        <end position="533"/>
    </location>
</feature>
<comment type="caution">
    <text evidence="4">The sequence shown here is derived from an EMBL/GenBank/DDBJ whole genome shotgun (WGS) entry which is preliminary data.</text>
</comment>
<comment type="similarity">
    <text evidence="1">Belongs to the arrestin family. PalF/RIM8 subfamily.</text>
</comment>
<feature type="compositionally biased region" description="Polar residues" evidence="2">
    <location>
        <begin position="197"/>
        <end position="207"/>
    </location>
</feature>
<keyword evidence="5" id="KW-1185">Reference proteome</keyword>
<feature type="region of interest" description="Disordered" evidence="2">
    <location>
        <begin position="638"/>
        <end position="738"/>
    </location>
</feature>
<dbReference type="AlphaFoldDB" id="A0A9P8ICG9"/>
<dbReference type="Gene3D" id="2.60.40.640">
    <property type="match status" value="1"/>
</dbReference>
<dbReference type="InterPro" id="IPR011021">
    <property type="entry name" value="Arrestin-like_N"/>
</dbReference>
<feature type="region of interest" description="Disordered" evidence="2">
    <location>
        <begin position="519"/>
        <end position="553"/>
    </location>
</feature>
<dbReference type="SMART" id="SM01017">
    <property type="entry name" value="Arrestin_C"/>
    <property type="match status" value="1"/>
</dbReference>
<feature type="compositionally biased region" description="Polar residues" evidence="2">
    <location>
        <begin position="242"/>
        <end position="253"/>
    </location>
</feature>
<evidence type="ECO:0000313" key="4">
    <source>
        <dbReference type="EMBL" id="KAH0541667.1"/>
    </source>
</evidence>
<dbReference type="Pfam" id="PF00339">
    <property type="entry name" value="Arrestin_N"/>
    <property type="match status" value="1"/>
</dbReference>
<dbReference type="PANTHER" id="PTHR11188:SF161">
    <property type="entry name" value="PH-RESPONSE REGULATOR PROTEIN PALF_RIM8"/>
    <property type="match status" value="1"/>
</dbReference>
<dbReference type="InterPro" id="IPR014752">
    <property type="entry name" value="Arrestin-like_C"/>
</dbReference>
<organism evidence="4 5">
    <name type="scientific">Glutinoglossum americanum</name>
    <dbReference type="NCBI Taxonomy" id="1670608"/>
    <lineage>
        <taxon>Eukaryota</taxon>
        <taxon>Fungi</taxon>
        <taxon>Dikarya</taxon>
        <taxon>Ascomycota</taxon>
        <taxon>Pezizomycotina</taxon>
        <taxon>Geoglossomycetes</taxon>
        <taxon>Geoglossales</taxon>
        <taxon>Geoglossaceae</taxon>
        <taxon>Glutinoglossum</taxon>
    </lineage>
</organism>
<feature type="compositionally biased region" description="Polar residues" evidence="2">
    <location>
        <begin position="491"/>
        <end position="500"/>
    </location>
</feature>
<dbReference type="GO" id="GO:0030674">
    <property type="term" value="F:protein-macromolecule adaptor activity"/>
    <property type="evidence" value="ECO:0007669"/>
    <property type="project" value="TreeGrafter"/>
</dbReference>
<feature type="region of interest" description="Disordered" evidence="2">
    <location>
        <begin position="570"/>
        <end position="591"/>
    </location>
</feature>